<comment type="caution">
    <text evidence="3">The sequence shown here is derived from an EMBL/GenBank/DDBJ whole genome shotgun (WGS) entry which is preliminary data.</text>
</comment>
<dbReference type="PANTHER" id="PTHR48047:SF188">
    <property type="entry name" value="GLYCOSYLTRANSFERASE"/>
    <property type="match status" value="1"/>
</dbReference>
<dbReference type="AlphaFoldDB" id="A0A8K0XKZ9"/>
<dbReference type="Gene3D" id="3.40.50.2000">
    <property type="entry name" value="Glycogen Phosphorylase B"/>
    <property type="match status" value="2"/>
</dbReference>
<organism evidence="3 4">
    <name type="scientific">Cristinia sonorae</name>
    <dbReference type="NCBI Taxonomy" id="1940300"/>
    <lineage>
        <taxon>Eukaryota</taxon>
        <taxon>Fungi</taxon>
        <taxon>Dikarya</taxon>
        <taxon>Basidiomycota</taxon>
        <taxon>Agaricomycotina</taxon>
        <taxon>Agaricomycetes</taxon>
        <taxon>Agaricomycetidae</taxon>
        <taxon>Agaricales</taxon>
        <taxon>Pleurotineae</taxon>
        <taxon>Stephanosporaceae</taxon>
        <taxon>Cristinia</taxon>
    </lineage>
</organism>
<sequence>MGALWLSYYDAFEKSDGMLIMTPEAYEPAAVAATKEWFAESKRPVWAVGPLISSVTTRNEGTMSGKDVRSESVDTVTKFMDDTLATHGERTMIYISFGSTFWPSNFEKAEAFIDVLIEKRIPFIFSHGPVVAQLTEAFKEKVEKSSVGLLSRSAPQQTILLHPPPRYQAGSSPMPDTTAPSKPYPPVSP</sequence>
<name>A0A8K0XKZ9_9AGAR</name>
<evidence type="ECO:0000256" key="2">
    <source>
        <dbReference type="SAM" id="MobiDB-lite"/>
    </source>
</evidence>
<dbReference type="SUPFAM" id="SSF53756">
    <property type="entry name" value="UDP-Glycosyltransferase/glycogen phosphorylase"/>
    <property type="match status" value="1"/>
</dbReference>
<dbReference type="Proteomes" id="UP000813824">
    <property type="component" value="Unassembled WGS sequence"/>
</dbReference>
<evidence type="ECO:0000313" key="4">
    <source>
        <dbReference type="Proteomes" id="UP000813824"/>
    </source>
</evidence>
<protein>
    <submittedName>
        <fullName evidence="3">Uncharacterized protein</fullName>
    </submittedName>
</protein>
<evidence type="ECO:0000313" key="3">
    <source>
        <dbReference type="EMBL" id="KAH8085453.1"/>
    </source>
</evidence>
<feature type="compositionally biased region" description="Polar residues" evidence="2">
    <location>
        <begin position="169"/>
        <end position="180"/>
    </location>
</feature>
<dbReference type="OrthoDB" id="3061222at2759"/>
<keyword evidence="4" id="KW-1185">Reference proteome</keyword>
<reference evidence="3" key="1">
    <citation type="journal article" date="2021" name="New Phytol.">
        <title>Evolutionary innovations through gain and loss of genes in the ectomycorrhizal Boletales.</title>
        <authorList>
            <person name="Wu G."/>
            <person name="Miyauchi S."/>
            <person name="Morin E."/>
            <person name="Kuo A."/>
            <person name="Drula E."/>
            <person name="Varga T."/>
            <person name="Kohler A."/>
            <person name="Feng B."/>
            <person name="Cao Y."/>
            <person name="Lipzen A."/>
            <person name="Daum C."/>
            <person name="Hundley H."/>
            <person name="Pangilinan J."/>
            <person name="Johnson J."/>
            <person name="Barry K."/>
            <person name="LaButti K."/>
            <person name="Ng V."/>
            <person name="Ahrendt S."/>
            <person name="Min B."/>
            <person name="Choi I.G."/>
            <person name="Park H."/>
            <person name="Plett J.M."/>
            <person name="Magnuson J."/>
            <person name="Spatafora J.W."/>
            <person name="Nagy L.G."/>
            <person name="Henrissat B."/>
            <person name="Grigoriev I.V."/>
            <person name="Yang Z.L."/>
            <person name="Xu J."/>
            <person name="Martin F.M."/>
        </authorList>
    </citation>
    <scope>NUCLEOTIDE SEQUENCE</scope>
    <source>
        <strain evidence="3">KKN 215</strain>
    </source>
</reference>
<gene>
    <name evidence="3" type="ORF">BXZ70DRAFT_561619</name>
</gene>
<dbReference type="GO" id="GO:0035251">
    <property type="term" value="F:UDP-glucosyltransferase activity"/>
    <property type="evidence" value="ECO:0007669"/>
    <property type="project" value="TreeGrafter"/>
</dbReference>
<accession>A0A8K0XKZ9</accession>
<feature type="region of interest" description="Disordered" evidence="2">
    <location>
        <begin position="153"/>
        <end position="189"/>
    </location>
</feature>
<evidence type="ECO:0000256" key="1">
    <source>
        <dbReference type="ARBA" id="ARBA00009995"/>
    </source>
</evidence>
<proteinExistence type="inferred from homology"/>
<dbReference type="PANTHER" id="PTHR48047">
    <property type="entry name" value="GLYCOSYLTRANSFERASE"/>
    <property type="match status" value="1"/>
</dbReference>
<dbReference type="EMBL" id="JAEVFJ010000044">
    <property type="protein sequence ID" value="KAH8085453.1"/>
    <property type="molecule type" value="Genomic_DNA"/>
</dbReference>
<comment type="similarity">
    <text evidence="1">Belongs to the UDP-glycosyltransferase family.</text>
</comment>